<dbReference type="EMBL" id="CP058910">
    <property type="protein sequence ID" value="QLH76323.1"/>
    <property type="molecule type" value="Genomic_DNA"/>
</dbReference>
<proteinExistence type="predicted"/>
<protein>
    <submittedName>
        <fullName evidence="1">Uncharacterized protein</fullName>
    </submittedName>
</protein>
<dbReference type="KEGG" id="hrr:HZS55_02950"/>
<gene>
    <name evidence="1" type="ORF">HZS55_02950</name>
</gene>
<keyword evidence="2" id="KW-1185">Reference proteome</keyword>
<evidence type="ECO:0000313" key="2">
    <source>
        <dbReference type="Proteomes" id="UP000509667"/>
    </source>
</evidence>
<dbReference type="Proteomes" id="UP000509667">
    <property type="component" value="Chromosome"/>
</dbReference>
<evidence type="ECO:0000313" key="1">
    <source>
        <dbReference type="EMBL" id="QLH76323.1"/>
    </source>
</evidence>
<sequence length="220" mass="24620">MDGGILAKLLSPLLRLGQILVGRFKRGSLGVTSTRGIALYGSDFAEKEVLSAVYRARVENFGRKTVYNCTPKLRLTGTRESDDSDTEITVDTTCVWARENSNESIDLIGGEAEWVEVFRLIQDYSAGRGFDPESDFKVIFPAAGGWSEPSRIQIHNLGLDTPTTETELTKQTIEDTQWDEAIIEVRGEDPDGEVVQTQYSLDLEDMSTQLDNRILWHLED</sequence>
<dbReference type="RefSeq" id="WP_179910265.1">
    <property type="nucleotide sequence ID" value="NZ_CP058910.1"/>
</dbReference>
<organism evidence="1 2">
    <name type="scientific">Halosimplex rubrum</name>
    <dbReference type="NCBI Taxonomy" id="869889"/>
    <lineage>
        <taxon>Archaea</taxon>
        <taxon>Methanobacteriati</taxon>
        <taxon>Methanobacteriota</taxon>
        <taxon>Stenosarchaea group</taxon>
        <taxon>Halobacteria</taxon>
        <taxon>Halobacteriales</taxon>
        <taxon>Haloarculaceae</taxon>
        <taxon>Halosimplex</taxon>
    </lineage>
</organism>
<name>A0A7D5NYB0_9EURY</name>
<dbReference type="AlphaFoldDB" id="A0A7D5NYB0"/>
<accession>A0A7D5NYB0</accession>
<reference evidence="1 2" key="1">
    <citation type="submission" date="2020-07" db="EMBL/GenBank/DDBJ databases">
        <title>Halosimplex pelagicum sp. nov. and Halosimplex rubrum sp. nov., isolated from salted brown alga Laminaria, and emended description of the genus Halosimplex.</title>
        <authorList>
            <person name="Cui H."/>
        </authorList>
    </citation>
    <scope>NUCLEOTIDE SEQUENCE [LARGE SCALE GENOMIC DNA]</scope>
    <source>
        <strain evidence="1 2">R27</strain>
    </source>
</reference>
<dbReference type="GeneID" id="56076787"/>